<sequence>MSFSKTFKQIFSRKSSADFDKRFNEENRKLISQWAKEVRALRKKTDPNVQNDELYEDSLLIIEWNSAGLVHRNNLHGINAINALVALIRDQPGCVPFPKGTPSDSAFSFVRTPNGGAHQNLHSCISQLTTSTMQWWRHSQGNPDVGRAYMSKDCCVNNPGIFGSNQMGILSRFGDERLNEERVRTLRKNTNPNVQSNELYEDPLLIIEWNPDGLVHRNNLHGINAINTISALIRGQPGCVPFPPNGTPSDSIFSFVKTPNGEAHQNLQSCISQLTTNTAQWWRHTQGNPDVGRAYMVSRARQFVAIRFIKQDSTNNIRPNEFARKSSGSYPFGPENEIVALATGTNKRRLIWWLRLTVNW</sequence>
<organism evidence="1 2">
    <name type="scientific">Funneliformis mosseae</name>
    <name type="common">Endomycorrhizal fungus</name>
    <name type="synonym">Glomus mosseae</name>
    <dbReference type="NCBI Taxonomy" id="27381"/>
    <lineage>
        <taxon>Eukaryota</taxon>
        <taxon>Fungi</taxon>
        <taxon>Fungi incertae sedis</taxon>
        <taxon>Mucoromycota</taxon>
        <taxon>Glomeromycotina</taxon>
        <taxon>Glomeromycetes</taxon>
        <taxon>Glomerales</taxon>
        <taxon>Glomeraceae</taxon>
        <taxon>Funneliformis</taxon>
    </lineage>
</organism>
<comment type="caution">
    <text evidence="1">The sequence shown here is derived from an EMBL/GenBank/DDBJ whole genome shotgun (WGS) entry which is preliminary data.</text>
</comment>
<evidence type="ECO:0000313" key="1">
    <source>
        <dbReference type="EMBL" id="CAG8434497.1"/>
    </source>
</evidence>
<proteinExistence type="predicted"/>
<gene>
    <name evidence="1" type="ORF">FMOSSE_LOCUS106</name>
</gene>
<name>A0A9N8UXE8_FUNMO</name>
<keyword evidence="2" id="KW-1185">Reference proteome</keyword>
<dbReference type="Proteomes" id="UP000789375">
    <property type="component" value="Unassembled WGS sequence"/>
</dbReference>
<protein>
    <submittedName>
        <fullName evidence="1">15530_t:CDS:1</fullName>
    </submittedName>
</protein>
<accession>A0A9N8UXE8</accession>
<evidence type="ECO:0000313" key="2">
    <source>
        <dbReference type="Proteomes" id="UP000789375"/>
    </source>
</evidence>
<dbReference type="AlphaFoldDB" id="A0A9N8UXE8"/>
<dbReference type="EMBL" id="CAJVPP010000008">
    <property type="protein sequence ID" value="CAG8434497.1"/>
    <property type="molecule type" value="Genomic_DNA"/>
</dbReference>
<reference evidence="1" key="1">
    <citation type="submission" date="2021-06" db="EMBL/GenBank/DDBJ databases">
        <authorList>
            <person name="Kallberg Y."/>
            <person name="Tangrot J."/>
            <person name="Rosling A."/>
        </authorList>
    </citation>
    <scope>NUCLEOTIDE SEQUENCE</scope>
    <source>
        <strain evidence="1">87-6 pot B 2015</strain>
    </source>
</reference>